<dbReference type="STRING" id="1513793.SAMN06296036_102150"/>
<dbReference type="AlphaFoldDB" id="A0A1Y6B6L4"/>
<evidence type="ECO:0000313" key="2">
    <source>
        <dbReference type="EMBL" id="SME94834.1"/>
    </source>
</evidence>
<gene>
    <name evidence="2" type="ORF">SAMN06296036_102150</name>
</gene>
<dbReference type="InterPro" id="IPR036691">
    <property type="entry name" value="Endo/exonu/phosph_ase_sf"/>
</dbReference>
<keyword evidence="2" id="KW-0540">Nuclease</keyword>
<proteinExistence type="predicted"/>
<name>A0A1Y6B6L4_9BACT</name>
<keyword evidence="3" id="KW-1185">Reference proteome</keyword>
<accession>A0A1Y6B6L4</accession>
<organism evidence="2 3">
    <name type="scientific">Pseudobacteriovorax antillogorgiicola</name>
    <dbReference type="NCBI Taxonomy" id="1513793"/>
    <lineage>
        <taxon>Bacteria</taxon>
        <taxon>Pseudomonadati</taxon>
        <taxon>Bdellovibrionota</taxon>
        <taxon>Oligoflexia</taxon>
        <taxon>Oligoflexales</taxon>
        <taxon>Pseudobacteriovoracaceae</taxon>
        <taxon>Pseudobacteriovorax</taxon>
    </lineage>
</organism>
<dbReference type="PROSITE" id="PS51257">
    <property type="entry name" value="PROKAR_LIPOPROTEIN"/>
    <property type="match status" value="1"/>
</dbReference>
<feature type="domain" description="Endonuclease/exonuclease/phosphatase" evidence="1">
    <location>
        <begin position="69"/>
        <end position="315"/>
    </location>
</feature>
<keyword evidence="2" id="KW-0255">Endonuclease</keyword>
<keyword evidence="2" id="KW-0269">Exonuclease</keyword>
<dbReference type="GO" id="GO:0004527">
    <property type="term" value="F:exonuclease activity"/>
    <property type="evidence" value="ECO:0007669"/>
    <property type="project" value="UniProtKB-KW"/>
</dbReference>
<dbReference type="InterPro" id="IPR005135">
    <property type="entry name" value="Endo/exonuclease/phosphatase"/>
</dbReference>
<dbReference type="Proteomes" id="UP000192907">
    <property type="component" value="Unassembled WGS sequence"/>
</dbReference>
<dbReference type="EMBL" id="FWZT01000002">
    <property type="protein sequence ID" value="SME94834.1"/>
    <property type="molecule type" value="Genomic_DNA"/>
</dbReference>
<keyword evidence="2" id="KW-0378">Hydrolase</keyword>
<reference evidence="3" key="1">
    <citation type="submission" date="2017-04" db="EMBL/GenBank/DDBJ databases">
        <authorList>
            <person name="Varghese N."/>
            <person name="Submissions S."/>
        </authorList>
    </citation>
    <scope>NUCLEOTIDE SEQUENCE [LARGE SCALE GENOMIC DNA]</scope>
    <source>
        <strain evidence="3">RKEM611</strain>
    </source>
</reference>
<dbReference type="PANTHER" id="PTHR11371">
    <property type="entry name" value="DEOXYRIBONUCLEASE"/>
    <property type="match status" value="1"/>
</dbReference>
<dbReference type="Gene3D" id="3.60.10.10">
    <property type="entry name" value="Endonuclease/exonuclease/phosphatase"/>
    <property type="match status" value="1"/>
</dbReference>
<dbReference type="GO" id="GO:0004519">
    <property type="term" value="F:endonuclease activity"/>
    <property type="evidence" value="ECO:0007669"/>
    <property type="project" value="UniProtKB-KW"/>
</dbReference>
<evidence type="ECO:0000259" key="1">
    <source>
        <dbReference type="Pfam" id="PF03372"/>
    </source>
</evidence>
<dbReference type="RefSeq" id="WP_159455104.1">
    <property type="nucleotide sequence ID" value="NZ_FWZT01000002.1"/>
</dbReference>
<dbReference type="PANTHER" id="PTHR11371:SF31">
    <property type="entry name" value="EXTRACELLULAR NUCLEASE"/>
    <property type="match status" value="1"/>
</dbReference>
<dbReference type="Pfam" id="PF03372">
    <property type="entry name" value="Exo_endo_phos"/>
    <property type="match status" value="1"/>
</dbReference>
<sequence length="332" mass="38179">MRASIVIYGIVSAVLILSGCIHNSKQNDMSADRSGVQRIEGVADLEHHDDKSPFRFVQAYGQTDRFEIATWNIENFPKADTLSHDQAAEIIDRMDVDLIGVQEITSIQDFEVLVKKVDGYDGMISTHRYSDDRAQKVGFIYKRSELEVLESRQIFKNNRFAFPRPPVMARFRRIEPKPGLSEEFIAIVLHLKAMGDDKSRMRRVSANRLLEKFVEKIQQNEPKAEIYVLGDFNESFTNKQARHVYQPWLTASKGYHFPSQGHVQQGEYSYISTTDKFRYSMLDHIVASPAVRIETLIVPKFYKVAPFFRDEVSDHLPVIGIIEPSERASSRF</sequence>
<evidence type="ECO:0000313" key="3">
    <source>
        <dbReference type="Proteomes" id="UP000192907"/>
    </source>
</evidence>
<protein>
    <submittedName>
        <fullName evidence="2">Endonuclease/Exonuclease/phosphatase family protein</fullName>
    </submittedName>
</protein>
<dbReference type="SUPFAM" id="SSF56219">
    <property type="entry name" value="DNase I-like"/>
    <property type="match status" value="1"/>
</dbReference>